<evidence type="ECO:0000313" key="3">
    <source>
        <dbReference type="Proteomes" id="UP000792457"/>
    </source>
</evidence>
<evidence type="ECO:0000313" key="2">
    <source>
        <dbReference type="EMBL" id="KAG8231672.1"/>
    </source>
</evidence>
<reference evidence="2" key="1">
    <citation type="submission" date="2013-04" db="EMBL/GenBank/DDBJ databases">
        <authorList>
            <person name="Qu J."/>
            <person name="Murali S.C."/>
            <person name="Bandaranaike D."/>
            <person name="Bellair M."/>
            <person name="Blankenburg K."/>
            <person name="Chao H."/>
            <person name="Dinh H."/>
            <person name="Doddapaneni H."/>
            <person name="Downs B."/>
            <person name="Dugan-Rocha S."/>
            <person name="Elkadiri S."/>
            <person name="Gnanaolivu R.D."/>
            <person name="Hernandez B."/>
            <person name="Javaid M."/>
            <person name="Jayaseelan J.C."/>
            <person name="Lee S."/>
            <person name="Li M."/>
            <person name="Ming W."/>
            <person name="Munidasa M."/>
            <person name="Muniz J."/>
            <person name="Nguyen L."/>
            <person name="Ongeri F."/>
            <person name="Osuji N."/>
            <person name="Pu L.-L."/>
            <person name="Puazo M."/>
            <person name="Qu C."/>
            <person name="Quiroz J."/>
            <person name="Raj R."/>
            <person name="Weissenberger G."/>
            <person name="Xin Y."/>
            <person name="Zou X."/>
            <person name="Han Y."/>
            <person name="Richards S."/>
            <person name="Worley K."/>
            <person name="Muzny D."/>
            <person name="Gibbs R."/>
        </authorList>
    </citation>
    <scope>NUCLEOTIDE SEQUENCE</scope>
    <source>
        <strain evidence="2">Sampled in the wild</strain>
    </source>
</reference>
<organism evidence="2 3">
    <name type="scientific">Ladona fulva</name>
    <name type="common">Scarce chaser dragonfly</name>
    <name type="synonym">Libellula fulva</name>
    <dbReference type="NCBI Taxonomy" id="123851"/>
    <lineage>
        <taxon>Eukaryota</taxon>
        <taxon>Metazoa</taxon>
        <taxon>Ecdysozoa</taxon>
        <taxon>Arthropoda</taxon>
        <taxon>Hexapoda</taxon>
        <taxon>Insecta</taxon>
        <taxon>Pterygota</taxon>
        <taxon>Palaeoptera</taxon>
        <taxon>Odonata</taxon>
        <taxon>Epiprocta</taxon>
        <taxon>Anisoptera</taxon>
        <taxon>Libelluloidea</taxon>
        <taxon>Libellulidae</taxon>
        <taxon>Ladona</taxon>
    </lineage>
</organism>
<keyword evidence="3" id="KW-1185">Reference proteome</keyword>
<feature type="compositionally biased region" description="Low complexity" evidence="1">
    <location>
        <begin position="1"/>
        <end position="11"/>
    </location>
</feature>
<gene>
    <name evidence="2" type="ORF">J437_LFUL007446</name>
</gene>
<accession>A0A8K0KC35</accession>
<comment type="caution">
    <text evidence="2">The sequence shown here is derived from an EMBL/GenBank/DDBJ whole genome shotgun (WGS) entry which is preliminary data.</text>
</comment>
<feature type="compositionally biased region" description="Acidic residues" evidence="1">
    <location>
        <begin position="12"/>
        <end position="25"/>
    </location>
</feature>
<protein>
    <submittedName>
        <fullName evidence="2">Uncharacterized protein</fullName>
    </submittedName>
</protein>
<evidence type="ECO:0000256" key="1">
    <source>
        <dbReference type="SAM" id="MobiDB-lite"/>
    </source>
</evidence>
<dbReference type="AlphaFoldDB" id="A0A8K0KC35"/>
<dbReference type="EMBL" id="KZ308568">
    <property type="protein sequence ID" value="KAG8231672.1"/>
    <property type="molecule type" value="Genomic_DNA"/>
</dbReference>
<sequence length="289" mass="32293">MLEMSESSCDSSVEEEDDFEPEEDVAGPSGVRRTERQVQVLQEESSSYVSTDEEGCVELVLFTLDLKLLGECTHIDTYGVLIICLDACNIDQALFIMTTAGMMSKRCLAENPTTMKRKLALVEDVTSSLKNFLGVQTWDFWLTKYPENLHVSPAKKLTISCQLLQISLDVYDFVMDGNGSRMGDKITTKTDYKKVLKKMLQESPAQALLEANLLGLLEHDLTVLQLKLQEKKSFTGLICLFFWNLRFYFFNYGGLNQDDDRAIESPASTECIAASANGETNCLTSSCDG</sequence>
<reference evidence="2" key="2">
    <citation type="submission" date="2017-10" db="EMBL/GenBank/DDBJ databases">
        <title>Ladona fulva Genome sequencing and assembly.</title>
        <authorList>
            <person name="Murali S."/>
            <person name="Richards S."/>
            <person name="Bandaranaike D."/>
            <person name="Bellair M."/>
            <person name="Blankenburg K."/>
            <person name="Chao H."/>
            <person name="Dinh H."/>
            <person name="Doddapaneni H."/>
            <person name="Dugan-Rocha S."/>
            <person name="Elkadiri S."/>
            <person name="Gnanaolivu R."/>
            <person name="Hernandez B."/>
            <person name="Skinner E."/>
            <person name="Javaid M."/>
            <person name="Lee S."/>
            <person name="Li M."/>
            <person name="Ming W."/>
            <person name="Munidasa M."/>
            <person name="Muniz J."/>
            <person name="Nguyen L."/>
            <person name="Hughes D."/>
            <person name="Osuji N."/>
            <person name="Pu L.-L."/>
            <person name="Puazo M."/>
            <person name="Qu C."/>
            <person name="Quiroz J."/>
            <person name="Raj R."/>
            <person name="Weissenberger G."/>
            <person name="Xin Y."/>
            <person name="Zou X."/>
            <person name="Han Y."/>
            <person name="Worley K."/>
            <person name="Muzny D."/>
            <person name="Gibbs R."/>
        </authorList>
    </citation>
    <scope>NUCLEOTIDE SEQUENCE</scope>
    <source>
        <strain evidence="2">Sampled in the wild</strain>
    </source>
</reference>
<dbReference type="Proteomes" id="UP000792457">
    <property type="component" value="Unassembled WGS sequence"/>
</dbReference>
<name>A0A8K0KC35_LADFU</name>
<feature type="region of interest" description="Disordered" evidence="1">
    <location>
        <begin position="1"/>
        <end position="35"/>
    </location>
</feature>
<proteinExistence type="predicted"/>